<feature type="domain" description="Plasmid pRiA4b Orf3-like" evidence="1">
    <location>
        <begin position="6"/>
        <end position="172"/>
    </location>
</feature>
<dbReference type="SUPFAM" id="SSF159941">
    <property type="entry name" value="MM3350-like"/>
    <property type="match status" value="1"/>
</dbReference>
<dbReference type="PANTHER" id="PTHR41878:SF1">
    <property type="entry name" value="TNPR PROTEIN"/>
    <property type="match status" value="1"/>
</dbReference>
<dbReference type="Gene3D" id="3.10.290.30">
    <property type="entry name" value="MM3350-like"/>
    <property type="match status" value="1"/>
</dbReference>
<accession>A0A375JBB3</accession>
<dbReference type="InterPro" id="IPR024047">
    <property type="entry name" value="MM3350-like_sf"/>
</dbReference>
<dbReference type="InterPro" id="IPR012912">
    <property type="entry name" value="Plasmid_pRiA4b_Orf3-like"/>
</dbReference>
<dbReference type="Proteomes" id="UP000256805">
    <property type="component" value="Unassembled WGS sequence"/>
</dbReference>
<evidence type="ECO:0000259" key="1">
    <source>
        <dbReference type="Pfam" id="PF07929"/>
    </source>
</evidence>
<reference evidence="2 3" key="1">
    <citation type="submission" date="2018-01" db="EMBL/GenBank/DDBJ databases">
        <authorList>
            <person name="Gaut B.S."/>
            <person name="Morton B.R."/>
            <person name="Clegg M.T."/>
            <person name="Duvall M.R."/>
        </authorList>
    </citation>
    <scope>NUCLEOTIDE SEQUENCE [LARGE SCALE GENOMIC DNA]</scope>
    <source>
        <strain evidence="2">Cupriavidus taiwanensis cmp 52</strain>
    </source>
</reference>
<evidence type="ECO:0000313" key="2">
    <source>
        <dbReference type="EMBL" id="SPS02484.1"/>
    </source>
</evidence>
<proteinExistence type="predicted"/>
<name>A0A375JBB3_9BURK</name>
<dbReference type="PANTHER" id="PTHR41878">
    <property type="entry name" value="LEXA REPRESSOR-RELATED"/>
    <property type="match status" value="1"/>
</dbReference>
<evidence type="ECO:0000313" key="3">
    <source>
        <dbReference type="Proteomes" id="UP000256805"/>
    </source>
</evidence>
<dbReference type="AlphaFoldDB" id="A0A375JBB3"/>
<dbReference type="RefSeq" id="WP_051320728.1">
    <property type="nucleotide sequence ID" value="NZ_OVTA01000074.1"/>
</dbReference>
<dbReference type="Pfam" id="PF07929">
    <property type="entry name" value="PRiA4_ORF3"/>
    <property type="match status" value="1"/>
</dbReference>
<protein>
    <recommendedName>
        <fullName evidence="1">Plasmid pRiA4b Orf3-like domain-containing protein</fullName>
    </recommendedName>
</protein>
<gene>
    <name evidence="2" type="ORF">CBM2634_U110013</name>
</gene>
<sequence>MLKPAATLRIELLDVTPLVWRRFVVPAHVQLPKLHKIIQTVMGWEDSHLHLFVFGGTEYGVLDDEFPDDHTRSEKGVRLDKALGSATQFQYRYDFGDNWRHRLVVETLGAPDLCFTLPICLAGENACPPEDVGSVAGYAEFLHALADPEHRQHGDYRTWVGGIFDPAGFDVNAVNASLRALR</sequence>
<dbReference type="EMBL" id="OVTA01000074">
    <property type="protein sequence ID" value="SPS02484.1"/>
    <property type="molecule type" value="Genomic_DNA"/>
</dbReference>
<organism evidence="2 3">
    <name type="scientific">Cupriavidus taiwanensis</name>
    <dbReference type="NCBI Taxonomy" id="164546"/>
    <lineage>
        <taxon>Bacteria</taxon>
        <taxon>Pseudomonadati</taxon>
        <taxon>Pseudomonadota</taxon>
        <taxon>Betaproteobacteria</taxon>
        <taxon>Burkholderiales</taxon>
        <taxon>Burkholderiaceae</taxon>
        <taxon>Cupriavidus</taxon>
    </lineage>
</organism>